<evidence type="ECO:0000256" key="10">
    <source>
        <dbReference type="ARBA" id="ARBA00023136"/>
    </source>
</evidence>
<keyword evidence="7 11" id="KW-0169">Cobalamin biosynthesis</keyword>
<proteinExistence type="inferred from homology"/>
<comment type="pathway">
    <text evidence="3 11">Cofactor biosynthesis; adenosylcobalamin biosynthesis.</text>
</comment>
<gene>
    <name evidence="11" type="primary">cobD</name>
    <name evidence="12" type="ORF">ACFQE9_06835</name>
</gene>
<evidence type="ECO:0000256" key="6">
    <source>
        <dbReference type="ARBA" id="ARBA00022475"/>
    </source>
</evidence>
<comment type="caution">
    <text evidence="11">Lacks conserved residue(s) required for the propagation of feature annotation.</text>
</comment>
<dbReference type="GO" id="GO:0015420">
    <property type="term" value="F:ABC-type vitamin B12 transporter activity"/>
    <property type="evidence" value="ECO:0007669"/>
    <property type="project" value="UniProtKB-UniRule"/>
</dbReference>
<evidence type="ECO:0000256" key="11">
    <source>
        <dbReference type="HAMAP-Rule" id="MF_00024"/>
    </source>
</evidence>
<protein>
    <recommendedName>
        <fullName evidence="5 11">Probable cobalamin biosynthesis protein CobD</fullName>
    </recommendedName>
</protein>
<reference evidence="12 13" key="1">
    <citation type="journal article" date="2019" name="Int. J. Syst. Evol. Microbiol.">
        <title>The Global Catalogue of Microorganisms (GCM) 10K type strain sequencing project: providing services to taxonomists for standard genome sequencing and annotation.</title>
        <authorList>
            <consortium name="The Broad Institute Genomics Platform"/>
            <consortium name="The Broad Institute Genome Sequencing Center for Infectious Disease"/>
            <person name="Wu L."/>
            <person name="Ma J."/>
        </authorList>
    </citation>
    <scope>NUCLEOTIDE SEQUENCE [LARGE SCALE GENOMIC DNA]</scope>
    <source>
        <strain evidence="12 13">SKJ47</strain>
    </source>
</reference>
<dbReference type="GO" id="GO:0005886">
    <property type="term" value="C:plasma membrane"/>
    <property type="evidence" value="ECO:0007669"/>
    <property type="project" value="UniProtKB-SubCell"/>
</dbReference>
<dbReference type="Pfam" id="PF03186">
    <property type="entry name" value="CobD_Cbib"/>
    <property type="match status" value="1"/>
</dbReference>
<dbReference type="HAMAP" id="MF_00024">
    <property type="entry name" value="CobD_CbiB"/>
    <property type="match status" value="1"/>
</dbReference>
<dbReference type="GO" id="GO:0009236">
    <property type="term" value="P:cobalamin biosynthetic process"/>
    <property type="evidence" value="ECO:0007669"/>
    <property type="project" value="UniProtKB-UniRule"/>
</dbReference>
<dbReference type="InterPro" id="IPR004485">
    <property type="entry name" value="Cobalamin_biosynth_CobD/CbiB"/>
</dbReference>
<evidence type="ECO:0000256" key="2">
    <source>
        <dbReference type="ARBA" id="ARBA00004651"/>
    </source>
</evidence>
<evidence type="ECO:0000256" key="7">
    <source>
        <dbReference type="ARBA" id="ARBA00022573"/>
    </source>
</evidence>
<feature type="transmembrane region" description="Helical" evidence="11">
    <location>
        <begin position="38"/>
        <end position="61"/>
    </location>
</feature>
<comment type="subcellular location">
    <subcellularLocation>
        <location evidence="2 11">Cell membrane</location>
        <topology evidence="2 11">Multi-pass membrane protein</topology>
    </subcellularLocation>
</comment>
<keyword evidence="13" id="KW-1185">Reference proteome</keyword>
<organism evidence="12 13">
    <name type="scientific">Halopenitus salinus</name>
    <dbReference type="NCBI Taxonomy" id="1198295"/>
    <lineage>
        <taxon>Archaea</taxon>
        <taxon>Methanobacteriati</taxon>
        <taxon>Methanobacteriota</taxon>
        <taxon>Stenosarchaea group</taxon>
        <taxon>Halobacteria</taxon>
        <taxon>Halobacteriales</taxon>
        <taxon>Haloferacaceae</taxon>
        <taxon>Halopenitus</taxon>
    </lineage>
</organism>
<evidence type="ECO:0000256" key="4">
    <source>
        <dbReference type="ARBA" id="ARBA00006263"/>
    </source>
</evidence>
<accession>A0ABD5UWU6</accession>
<keyword evidence="9 11" id="KW-1133">Transmembrane helix</keyword>
<dbReference type="RefSeq" id="WP_379743056.1">
    <property type="nucleotide sequence ID" value="NZ_JBHSVN010000001.1"/>
</dbReference>
<dbReference type="Proteomes" id="UP001596296">
    <property type="component" value="Unassembled WGS sequence"/>
</dbReference>
<feature type="transmembrane region" description="Helical" evidence="11">
    <location>
        <begin position="95"/>
        <end position="115"/>
    </location>
</feature>
<keyword evidence="10 11" id="KW-0472">Membrane</keyword>
<evidence type="ECO:0000313" key="12">
    <source>
        <dbReference type="EMBL" id="MFC6892324.1"/>
    </source>
</evidence>
<evidence type="ECO:0000256" key="3">
    <source>
        <dbReference type="ARBA" id="ARBA00004953"/>
    </source>
</evidence>
<keyword evidence="6 11" id="KW-1003">Cell membrane</keyword>
<evidence type="ECO:0000256" key="9">
    <source>
        <dbReference type="ARBA" id="ARBA00022989"/>
    </source>
</evidence>
<sequence length="343" mass="34878">MAAVLDRAFAELPGRLHPVARLGAVVERLDRILSDSRAAGIVLAVSIPIGFGGLAAATVLLGGAVLDVWTVFEVGIVSGSLARAGSGLLGRLDGVLVAALAAVVLFSCSSHRLLIAIAGRVVERTETDLSRAREDLRALAGRDATDLSAGEVRSAAVESAAENLADGLIAPLLGFVTGAAIASAAGRPDLALSVAAGAAAWVKGVNTLDSMVGYPTRRIGWAPARLDDLVMWIPARVSAALVALAAGRPATLFAARRFAAVPESPNSGWPMATAALALDRRLEKPGAYALNPERDLPDAATAAVGVRIVDRAGWLGIALATIAAGVVDLSVVGSMSMQGVLVV</sequence>
<dbReference type="PANTHER" id="PTHR34308:SF1">
    <property type="entry name" value="COBALAMIN BIOSYNTHESIS PROTEIN CBIB"/>
    <property type="match status" value="1"/>
</dbReference>
<evidence type="ECO:0000256" key="8">
    <source>
        <dbReference type="ARBA" id="ARBA00022692"/>
    </source>
</evidence>
<dbReference type="PANTHER" id="PTHR34308">
    <property type="entry name" value="COBALAMIN BIOSYNTHESIS PROTEIN CBIB"/>
    <property type="match status" value="1"/>
</dbReference>
<evidence type="ECO:0000256" key="5">
    <source>
        <dbReference type="ARBA" id="ARBA00016185"/>
    </source>
</evidence>
<keyword evidence="8 11" id="KW-0812">Transmembrane</keyword>
<dbReference type="AlphaFoldDB" id="A0ABD5UWU6"/>
<evidence type="ECO:0000313" key="13">
    <source>
        <dbReference type="Proteomes" id="UP001596296"/>
    </source>
</evidence>
<evidence type="ECO:0000256" key="1">
    <source>
        <dbReference type="ARBA" id="ARBA00003384"/>
    </source>
</evidence>
<comment type="function">
    <text evidence="1 11">Converts cobyric acid to cobinamide by the addition of aminopropanol on the F carboxylic group.</text>
</comment>
<comment type="similarity">
    <text evidence="4 11">Belongs to the CobD/CbiB family.</text>
</comment>
<dbReference type="EMBL" id="JBHSXL010000006">
    <property type="protein sequence ID" value="MFC6892324.1"/>
    <property type="molecule type" value="Genomic_DNA"/>
</dbReference>
<comment type="caution">
    <text evidence="12">The sequence shown here is derived from an EMBL/GenBank/DDBJ whole genome shotgun (WGS) entry which is preliminary data.</text>
</comment>
<name>A0ABD5UWU6_9EURY</name>